<dbReference type="AlphaFoldDB" id="A0A4S2DNE4"/>
<dbReference type="InterPro" id="IPR011033">
    <property type="entry name" value="PRC_barrel-like_sf"/>
</dbReference>
<feature type="domain" description="PRC-barrel" evidence="1">
    <location>
        <begin position="6"/>
        <end position="68"/>
    </location>
</feature>
<gene>
    <name evidence="2" type="ORF">E5347_03465</name>
</gene>
<evidence type="ECO:0000313" key="2">
    <source>
        <dbReference type="EMBL" id="TGY43886.1"/>
    </source>
</evidence>
<dbReference type="Pfam" id="PF05239">
    <property type="entry name" value="PRC"/>
    <property type="match status" value="2"/>
</dbReference>
<dbReference type="Proteomes" id="UP000306888">
    <property type="component" value="Unassembled WGS sequence"/>
</dbReference>
<name>A0A4S2DNE4_9CLOT</name>
<feature type="domain" description="PRC-barrel" evidence="1">
    <location>
        <begin position="75"/>
        <end position="129"/>
    </location>
</feature>
<dbReference type="RefSeq" id="WP_136004684.1">
    <property type="nucleotide sequence ID" value="NZ_SRYR01000001.1"/>
</dbReference>
<dbReference type="EMBL" id="SRYR01000001">
    <property type="protein sequence ID" value="TGY43886.1"/>
    <property type="molecule type" value="Genomic_DNA"/>
</dbReference>
<accession>A0A4S2DNE4</accession>
<sequence length="160" mass="18661">MLKTKDFYLLKVYDLRGKYLGVIDDVFIDFSNGLIKGFSISNYKFFSKKNFIEASNILTIEDVMIIKELSIKKGISFKEIKDIDVRDRNNSILGILEDLIIEKRDYSIKGLIISSGIFDRIFKGKDILLHKECILGEDFILYYGNNEVKLKTLPRKKRYV</sequence>
<dbReference type="SUPFAM" id="SSF50346">
    <property type="entry name" value="PRC-barrel domain"/>
    <property type="match status" value="2"/>
</dbReference>
<dbReference type="InterPro" id="IPR027275">
    <property type="entry name" value="PRC-brl_dom"/>
</dbReference>
<keyword evidence="3" id="KW-1185">Reference proteome</keyword>
<evidence type="ECO:0000259" key="1">
    <source>
        <dbReference type="Pfam" id="PF05239"/>
    </source>
</evidence>
<protein>
    <submittedName>
        <fullName evidence="2">Photosystem reaction center subunit H</fullName>
    </submittedName>
</protein>
<organism evidence="2 3">
    <name type="scientific">Clostridium sartagoforme</name>
    <dbReference type="NCBI Taxonomy" id="84031"/>
    <lineage>
        <taxon>Bacteria</taxon>
        <taxon>Bacillati</taxon>
        <taxon>Bacillota</taxon>
        <taxon>Clostridia</taxon>
        <taxon>Eubacteriales</taxon>
        <taxon>Clostridiaceae</taxon>
        <taxon>Clostridium</taxon>
    </lineage>
</organism>
<reference evidence="2 3" key="1">
    <citation type="submission" date="2019-04" db="EMBL/GenBank/DDBJ databases">
        <title>Microbes associate with the intestines of laboratory mice.</title>
        <authorList>
            <person name="Navarre W."/>
            <person name="Wong E."/>
            <person name="Huang K."/>
            <person name="Tropini C."/>
            <person name="Ng K."/>
            <person name="Yu B."/>
        </authorList>
    </citation>
    <scope>NUCLEOTIDE SEQUENCE [LARGE SCALE GENOMIC DNA]</scope>
    <source>
        <strain evidence="2 3">NM50_B9-20</strain>
    </source>
</reference>
<comment type="caution">
    <text evidence="2">The sequence shown here is derived from an EMBL/GenBank/DDBJ whole genome shotgun (WGS) entry which is preliminary data.</text>
</comment>
<dbReference type="Gene3D" id="2.30.30.240">
    <property type="entry name" value="PRC-barrel domain"/>
    <property type="match status" value="1"/>
</dbReference>
<dbReference type="OrthoDB" id="1716342at2"/>
<proteinExistence type="predicted"/>
<evidence type="ECO:0000313" key="3">
    <source>
        <dbReference type="Proteomes" id="UP000306888"/>
    </source>
</evidence>